<name>A0A9N9F510_9GLOM</name>
<dbReference type="EMBL" id="CAJVPL010000565">
    <property type="protein sequence ID" value="CAG8510235.1"/>
    <property type="molecule type" value="Genomic_DNA"/>
</dbReference>
<protein>
    <submittedName>
        <fullName evidence="1">5315_t:CDS:1</fullName>
    </submittedName>
</protein>
<evidence type="ECO:0000313" key="1">
    <source>
        <dbReference type="EMBL" id="CAG8510235.1"/>
    </source>
</evidence>
<keyword evidence="2" id="KW-1185">Reference proteome</keyword>
<proteinExistence type="predicted"/>
<accession>A0A9N9F510</accession>
<comment type="caution">
    <text evidence="1">The sequence shown here is derived from an EMBL/GenBank/DDBJ whole genome shotgun (WGS) entry which is preliminary data.</text>
</comment>
<dbReference type="Proteomes" id="UP000789831">
    <property type="component" value="Unassembled WGS sequence"/>
</dbReference>
<evidence type="ECO:0000313" key="2">
    <source>
        <dbReference type="Proteomes" id="UP000789831"/>
    </source>
</evidence>
<sequence length="78" mass="8916">MKLLTWKKVALPKSSSAKESDDRVKVAQFEDVFLETGSRNGKKLYRVSQTSVRPHFTSRPMDIDNTVVPRDFTESKSL</sequence>
<reference evidence="1" key="1">
    <citation type="submission" date="2021-06" db="EMBL/GenBank/DDBJ databases">
        <authorList>
            <person name="Kallberg Y."/>
            <person name="Tangrot J."/>
            <person name="Rosling A."/>
        </authorList>
    </citation>
    <scope>NUCLEOTIDE SEQUENCE</scope>
    <source>
        <strain evidence="1">MT106</strain>
    </source>
</reference>
<organism evidence="1 2">
    <name type="scientific">Ambispora gerdemannii</name>
    <dbReference type="NCBI Taxonomy" id="144530"/>
    <lineage>
        <taxon>Eukaryota</taxon>
        <taxon>Fungi</taxon>
        <taxon>Fungi incertae sedis</taxon>
        <taxon>Mucoromycota</taxon>
        <taxon>Glomeromycotina</taxon>
        <taxon>Glomeromycetes</taxon>
        <taxon>Archaeosporales</taxon>
        <taxon>Ambisporaceae</taxon>
        <taxon>Ambispora</taxon>
    </lineage>
</organism>
<dbReference type="AlphaFoldDB" id="A0A9N9F510"/>
<gene>
    <name evidence="1" type="ORF">AGERDE_LOCUS4703</name>
</gene>